<evidence type="ECO:0000313" key="3">
    <source>
        <dbReference type="Proteomes" id="UP000198703"/>
    </source>
</evidence>
<feature type="chain" id="PRO_5011535989" evidence="1">
    <location>
        <begin position="26"/>
        <end position="226"/>
    </location>
</feature>
<dbReference type="AlphaFoldDB" id="A0A1H3W4K1"/>
<dbReference type="Pfam" id="PF06226">
    <property type="entry name" value="DUF1007"/>
    <property type="match status" value="1"/>
</dbReference>
<keyword evidence="3" id="KW-1185">Reference proteome</keyword>
<reference evidence="2 3" key="1">
    <citation type="submission" date="2016-10" db="EMBL/GenBank/DDBJ databases">
        <authorList>
            <person name="de Groot N.N."/>
        </authorList>
    </citation>
    <scope>NUCLEOTIDE SEQUENCE [LARGE SCALE GENOMIC DNA]</scope>
    <source>
        <strain evidence="2 3">DSM 15345</strain>
    </source>
</reference>
<feature type="signal peptide" evidence="1">
    <location>
        <begin position="1"/>
        <end position="25"/>
    </location>
</feature>
<dbReference type="OrthoDB" id="1679673at2"/>
<organism evidence="2 3">
    <name type="scientific">Rubrimonas cliftonensis</name>
    <dbReference type="NCBI Taxonomy" id="89524"/>
    <lineage>
        <taxon>Bacteria</taxon>
        <taxon>Pseudomonadati</taxon>
        <taxon>Pseudomonadota</taxon>
        <taxon>Alphaproteobacteria</taxon>
        <taxon>Rhodobacterales</taxon>
        <taxon>Paracoccaceae</taxon>
        <taxon>Rubrimonas</taxon>
    </lineage>
</organism>
<keyword evidence="1" id="KW-0732">Signal</keyword>
<name>A0A1H3W4K1_9RHOB</name>
<gene>
    <name evidence="2" type="ORF">SAMN05444370_101475</name>
</gene>
<evidence type="ECO:0000313" key="2">
    <source>
        <dbReference type="EMBL" id="SDZ81208.1"/>
    </source>
</evidence>
<dbReference type="Proteomes" id="UP000198703">
    <property type="component" value="Unassembled WGS sequence"/>
</dbReference>
<dbReference type="STRING" id="89524.SAMN05444370_101475"/>
<dbReference type="InterPro" id="IPR010412">
    <property type="entry name" value="DUF1007"/>
</dbReference>
<sequence>MIRQGILRVLAASAALSPVAGPAAAHPHVFVDAEIVFRLGEGGALEALRVTWAFDAFYSMLLLAEMGMDPVAAPDAAALAALAALQPDWARDFGGAGAARYDEAEIALAPAEAVSAEVADGRLRIAFDRPLAAPVDPSAGAVLAEVYDPTFFVAYSMLEAPRVEGPGAEDCSAVLRPFAPNQETDALQSALMALGMDETPETPQVGRVFADSAALTCRARAPRAAP</sequence>
<accession>A0A1H3W4K1</accession>
<dbReference type="EMBL" id="FNQM01000001">
    <property type="protein sequence ID" value="SDZ81208.1"/>
    <property type="molecule type" value="Genomic_DNA"/>
</dbReference>
<proteinExistence type="predicted"/>
<protein>
    <submittedName>
        <fullName evidence="2">ABC-type uncharacterized transport system, substrate-binding protein</fullName>
    </submittedName>
</protein>
<evidence type="ECO:0000256" key="1">
    <source>
        <dbReference type="SAM" id="SignalP"/>
    </source>
</evidence>